<gene>
    <name evidence="2" type="ORF">F0U83_08760</name>
</gene>
<accession>A0A5P1RC14</accession>
<sequence length="101" mass="11025">MKKKTILIVLVIASVLVILGISKCGSLQAGAKALETIAELKEANLVMKNKVADLERGLTSTKAALEISEAQTKELSTENALLKKLNEERLRKVWSMYEPGT</sequence>
<organism evidence="2 3">
    <name type="scientific">Neptunomonas concharum</name>
    <dbReference type="NCBI Taxonomy" id="1031538"/>
    <lineage>
        <taxon>Bacteria</taxon>
        <taxon>Pseudomonadati</taxon>
        <taxon>Pseudomonadota</taxon>
        <taxon>Gammaproteobacteria</taxon>
        <taxon>Oceanospirillales</taxon>
        <taxon>Oceanospirillaceae</taxon>
        <taxon>Neptunomonas</taxon>
    </lineage>
</organism>
<dbReference type="AlphaFoldDB" id="A0A5P1RC14"/>
<dbReference type="RefSeq" id="WP_138987411.1">
    <property type="nucleotide sequence ID" value="NZ_CP043869.1"/>
</dbReference>
<feature type="coiled-coil region" evidence="1">
    <location>
        <begin position="37"/>
        <end position="88"/>
    </location>
</feature>
<dbReference type="EMBL" id="CP043869">
    <property type="protein sequence ID" value="QEQ96801.1"/>
    <property type="molecule type" value="Genomic_DNA"/>
</dbReference>
<name>A0A5P1RC14_9GAMM</name>
<keyword evidence="1" id="KW-0175">Coiled coil</keyword>
<evidence type="ECO:0000313" key="3">
    <source>
        <dbReference type="Proteomes" id="UP000324760"/>
    </source>
</evidence>
<dbReference type="Proteomes" id="UP000324760">
    <property type="component" value="Chromosome"/>
</dbReference>
<protein>
    <submittedName>
        <fullName evidence="2">DUF945 domain-containing protein</fullName>
    </submittedName>
</protein>
<reference evidence="2 3" key="1">
    <citation type="journal article" date="2019" name="Biochem. Eng. J.">
        <title>Metabolic engineering of the marine bacteria Neptunomonas concharum for the production of acetoin and meso-2,3-butanediol from acetate.</title>
        <authorList>
            <person name="Li W."/>
            <person name="Pu N."/>
            <person name="Liu C.-X."/>
            <person name="Yuan Q.-P."/>
            <person name="Li Z.-J."/>
        </authorList>
    </citation>
    <scope>NUCLEOTIDE SEQUENCE [LARGE SCALE GENOMIC DNA]</scope>
    <source>
        <strain evidence="2 3">JCM17730</strain>
    </source>
</reference>
<evidence type="ECO:0000313" key="2">
    <source>
        <dbReference type="EMBL" id="QEQ96801.1"/>
    </source>
</evidence>
<proteinExistence type="predicted"/>
<evidence type="ECO:0000256" key="1">
    <source>
        <dbReference type="SAM" id="Coils"/>
    </source>
</evidence>
<keyword evidence="3" id="KW-1185">Reference proteome</keyword>
<dbReference type="KEGG" id="ncu:F0U83_08760"/>